<keyword evidence="6" id="KW-1185">Reference proteome</keyword>
<dbReference type="GO" id="GO:0140098">
    <property type="term" value="F:catalytic activity, acting on RNA"/>
    <property type="evidence" value="ECO:0007669"/>
    <property type="project" value="UniProtKB-ARBA"/>
</dbReference>
<dbReference type="InterPro" id="IPR006145">
    <property type="entry name" value="PsdUridine_synth_RsuA/RluA"/>
</dbReference>
<dbReference type="PANTHER" id="PTHR21600:SF87">
    <property type="entry name" value="RNA PSEUDOURIDYLATE SYNTHASE DOMAIN-CONTAINING PROTEIN 1"/>
    <property type="match status" value="1"/>
</dbReference>
<dbReference type="Gene3D" id="3.10.290.10">
    <property type="entry name" value="RNA-binding S4 domain"/>
    <property type="match status" value="1"/>
</dbReference>
<evidence type="ECO:0000256" key="3">
    <source>
        <dbReference type="PROSITE-ProRule" id="PRU00182"/>
    </source>
</evidence>
<dbReference type="InterPro" id="IPR006224">
    <property type="entry name" value="PsdUridine_synth_RluA-like_CS"/>
</dbReference>
<protein>
    <submittedName>
        <fullName evidence="5">Pseudouridine synthase</fullName>
        <ecNumber evidence="5">5.4.99.-</ecNumber>
    </submittedName>
</protein>
<evidence type="ECO:0000313" key="6">
    <source>
        <dbReference type="Proteomes" id="UP000010808"/>
    </source>
</evidence>
<dbReference type="HOGENOM" id="CLU_016902_1_0_7"/>
<dbReference type="eggNOG" id="COG0564">
    <property type="taxonomic scope" value="Bacteria"/>
</dbReference>
<dbReference type="Gene3D" id="3.30.2350.10">
    <property type="entry name" value="Pseudouridine synthase"/>
    <property type="match status" value="1"/>
</dbReference>
<feature type="domain" description="Pseudouridine synthase RsuA/RluA-like" evidence="4">
    <location>
        <begin position="90"/>
        <end position="239"/>
    </location>
</feature>
<comment type="similarity">
    <text evidence="1">Belongs to the pseudouridine synthase RluA family.</text>
</comment>
<evidence type="ECO:0000256" key="2">
    <source>
        <dbReference type="ARBA" id="ARBA00023235"/>
    </source>
</evidence>
<name>L0RBB3_9BACT</name>
<dbReference type="PANTHER" id="PTHR21600">
    <property type="entry name" value="MITOCHONDRIAL RNA PSEUDOURIDINE SYNTHASE"/>
    <property type="match status" value="1"/>
</dbReference>
<dbReference type="GO" id="GO:0009982">
    <property type="term" value="F:pseudouridine synthase activity"/>
    <property type="evidence" value="ECO:0007669"/>
    <property type="project" value="InterPro"/>
</dbReference>
<dbReference type="CDD" id="cd02869">
    <property type="entry name" value="PseudoU_synth_RluA_like"/>
    <property type="match status" value="1"/>
</dbReference>
<keyword evidence="2 5" id="KW-0413">Isomerase</keyword>
<sequence length="290" mass="32508">MIMPAEFVTVTAAESGQKLVRFLERRVGSDVPRSAVMRWIRKGDVRVDKGRRKPFDIVKEGQMVRIPPHQTEATVKTDLSPLEIIYEDDDYLAVNKPAGLPSQGGTGHNDSVADRLLSMYAAAPFKPAPAHRLDRDTSGVLLAGKSYQGQKNLSDMFAGGQGGKYYLTIVRSEWTGDRWEDLYDFMEKSAVKGHEKMIVGTGRKAHSSVFPLQITKERSLLLVKLHTGRTHQIRVQLSSRGAPISGDSKYGGGKGKMKLHCWRIETPWFTAECYPKWNIEIPDNLRVIIE</sequence>
<dbReference type="PROSITE" id="PS01129">
    <property type="entry name" value="PSI_RLU"/>
    <property type="match status" value="1"/>
</dbReference>
<dbReference type="AlphaFoldDB" id="L0RBB3"/>
<dbReference type="InterPro" id="IPR036986">
    <property type="entry name" value="S4_RNA-bd_sf"/>
</dbReference>
<dbReference type="CDD" id="cd00165">
    <property type="entry name" value="S4"/>
    <property type="match status" value="1"/>
</dbReference>
<dbReference type="KEGG" id="dhy:DESAM_21226"/>
<dbReference type="PATRIC" id="fig|1121451.3.peg.1478"/>
<dbReference type="STRING" id="1121451.DESAM_21226"/>
<dbReference type="Proteomes" id="UP000010808">
    <property type="component" value="Chromosome"/>
</dbReference>
<dbReference type="GO" id="GO:0000455">
    <property type="term" value="P:enzyme-directed rRNA pseudouridine synthesis"/>
    <property type="evidence" value="ECO:0007669"/>
    <property type="project" value="TreeGrafter"/>
</dbReference>
<organism evidence="5 6">
    <name type="scientific">Maridesulfovibrio hydrothermalis AM13 = DSM 14728</name>
    <dbReference type="NCBI Taxonomy" id="1121451"/>
    <lineage>
        <taxon>Bacteria</taxon>
        <taxon>Pseudomonadati</taxon>
        <taxon>Thermodesulfobacteriota</taxon>
        <taxon>Desulfovibrionia</taxon>
        <taxon>Desulfovibrionales</taxon>
        <taxon>Desulfovibrionaceae</taxon>
        <taxon>Maridesulfovibrio</taxon>
    </lineage>
</organism>
<keyword evidence="3" id="KW-0694">RNA-binding</keyword>
<dbReference type="GO" id="GO:0003723">
    <property type="term" value="F:RNA binding"/>
    <property type="evidence" value="ECO:0007669"/>
    <property type="project" value="UniProtKB-KW"/>
</dbReference>
<accession>L0RBB3</accession>
<dbReference type="InterPro" id="IPR020103">
    <property type="entry name" value="PsdUridine_synth_cat_dom_sf"/>
</dbReference>
<evidence type="ECO:0000256" key="1">
    <source>
        <dbReference type="ARBA" id="ARBA00010876"/>
    </source>
</evidence>
<dbReference type="InterPro" id="IPR050188">
    <property type="entry name" value="RluA_PseudoU_synthase"/>
</dbReference>
<gene>
    <name evidence="5" type="ORF">DESAM_21226</name>
</gene>
<reference evidence="5 6" key="1">
    <citation type="submission" date="2012-10" db="EMBL/GenBank/DDBJ databases">
        <authorList>
            <person name="Genoscope - CEA"/>
        </authorList>
    </citation>
    <scope>NUCLEOTIDE SEQUENCE [LARGE SCALE GENOMIC DNA]</scope>
    <source>
        <strain evidence="6">AM13 / DSM 14728</strain>
    </source>
</reference>
<dbReference type="EMBL" id="FO203522">
    <property type="protein sequence ID" value="CCO23507.1"/>
    <property type="molecule type" value="Genomic_DNA"/>
</dbReference>
<dbReference type="EC" id="5.4.99.-" evidence="5"/>
<dbReference type="SUPFAM" id="SSF55120">
    <property type="entry name" value="Pseudouridine synthase"/>
    <property type="match status" value="1"/>
</dbReference>
<evidence type="ECO:0000259" key="4">
    <source>
        <dbReference type="Pfam" id="PF00849"/>
    </source>
</evidence>
<dbReference type="Pfam" id="PF00849">
    <property type="entry name" value="PseudoU_synth_2"/>
    <property type="match status" value="1"/>
</dbReference>
<proteinExistence type="inferred from homology"/>
<evidence type="ECO:0000313" key="5">
    <source>
        <dbReference type="EMBL" id="CCO23507.1"/>
    </source>
</evidence>
<dbReference type="PROSITE" id="PS50889">
    <property type="entry name" value="S4"/>
    <property type="match status" value="1"/>
</dbReference>